<protein>
    <recommendedName>
        <fullName evidence="3">Dicarboxylate transport domain-containing protein</fullName>
    </recommendedName>
</protein>
<reference evidence="2" key="2">
    <citation type="submission" date="2018-06" db="EMBL/GenBank/DDBJ databases">
        <title>Genome sequence of Rhodanobacteraceae bacterium strain Dysh456.</title>
        <authorList>
            <person name="Fukui M."/>
        </authorList>
    </citation>
    <scope>NUCLEOTIDE SEQUENCE [LARGE SCALE GENOMIC DNA]</scope>
    <source>
        <strain evidence="2">Dysh456</strain>
    </source>
</reference>
<sequence length="636" mass="67585">MQWPGVQLEAVRLELADDDAGGVRARLAVGAADVPALGWHRLGLQLEGRLTRDLQRRWWLAGPLKLTGAPGAALADARLSAVVDAQANTLELDLAQGATMLHAALPLDQPSHAQFALASLPVAWLGGVFGARPGLQGQLDAQLALDAGAGTVRTAGTFDLHGLGLAWRDGHAQGIDGSGRLELEAGDGTTRLELEAGLHDGRVAQGAWGAELPPHPVQIAATARFAAGQATLALLRVSDPDALQLEGALRWDTQGRLDEMRIDRLQARLPAAYRRYGRRWLAATYGLDDLRTAGTFEAALDWRGGGLHALAVRGQGLALADVDGRLDVAGLGGALDWHRRDERPATTLAWTALRWRDFAFGPVETRWRSHAGLLALEAPAVVPFLGGDIHVQALAWRPQPEAGQPRLTATLAFTGIDLGAFSAALGWPRFPGILGGAIPALRWVGDRIDLAGGLSLHVFDGFVDVTRLALSAPFGPHPELAADLALRGLDLAAFTSVFDIGHISGRLDGDIQGLRLVDWTPVAFDAYLHADGGGQISQRALDNLTALGGGSTAGGLQRAMLRWFKHFGYRRIGLRCRLADGVCRMGGLESDADGYTILEGSGLPHLRVIGHQERVDWPTLVRRLQSAAAGGAPQVR</sequence>
<accession>A0A2Z6E5T3</accession>
<dbReference type="KEGG" id="rbd:ALSL_1157"/>
<proteinExistence type="predicted"/>
<organism evidence="1 2">
    <name type="scientific">Aerosticca soli</name>
    <dbReference type="NCBI Taxonomy" id="2010829"/>
    <lineage>
        <taxon>Bacteria</taxon>
        <taxon>Pseudomonadati</taxon>
        <taxon>Pseudomonadota</taxon>
        <taxon>Gammaproteobacteria</taxon>
        <taxon>Lysobacterales</taxon>
        <taxon>Rhodanobacteraceae</taxon>
        <taxon>Aerosticca</taxon>
    </lineage>
</organism>
<evidence type="ECO:0000313" key="1">
    <source>
        <dbReference type="EMBL" id="BBD79819.1"/>
    </source>
</evidence>
<evidence type="ECO:0008006" key="3">
    <source>
        <dbReference type="Google" id="ProtNLM"/>
    </source>
</evidence>
<evidence type="ECO:0000313" key="2">
    <source>
        <dbReference type="Proteomes" id="UP000270530"/>
    </source>
</evidence>
<dbReference type="EMBL" id="AP018560">
    <property type="protein sequence ID" value="BBD79819.1"/>
    <property type="molecule type" value="Genomic_DNA"/>
</dbReference>
<dbReference type="AlphaFoldDB" id="A0A2Z6E5T3"/>
<keyword evidence="2" id="KW-1185">Reference proteome</keyword>
<dbReference type="RefSeq" id="WP_231700305.1">
    <property type="nucleotide sequence ID" value="NZ_AP018560.1"/>
</dbReference>
<dbReference type="Proteomes" id="UP000270530">
    <property type="component" value="Chromosome"/>
</dbReference>
<name>A0A2Z6E5T3_9GAMM</name>
<gene>
    <name evidence="1" type="ORF">ALSL_1157</name>
</gene>
<reference evidence="2" key="1">
    <citation type="submission" date="2018-04" db="EMBL/GenBank/DDBJ databases">
        <authorList>
            <person name="Watanabe M."/>
            <person name="Kojima H."/>
        </authorList>
    </citation>
    <scope>NUCLEOTIDE SEQUENCE [LARGE SCALE GENOMIC DNA]</scope>
    <source>
        <strain evidence="2">Dysh456</strain>
    </source>
</reference>